<dbReference type="PANTHER" id="PTHR37984">
    <property type="entry name" value="PROTEIN CBG26694"/>
    <property type="match status" value="1"/>
</dbReference>
<dbReference type="WBParaSite" id="HCON_00172220-00001">
    <property type="protein sequence ID" value="HCON_00172220-00001"/>
    <property type="gene ID" value="HCON_00172220"/>
</dbReference>
<sequence length="135" mass="15005">MLDTHSSLTAHLEKVFSTVFTPGLGHCSKSKAKLTPKPKQVRKISTKIDRLVSTQVLTSVGHSEWDAPIVAVQKETGSLRLCADYSTGLNEALEQQQHPLSSPDYIFTKLNGGRYFSQLYLAEAYLHLEVDDDTK</sequence>
<dbReference type="Proteomes" id="UP000025227">
    <property type="component" value="Unplaced"/>
</dbReference>
<dbReference type="PANTHER" id="PTHR37984:SF5">
    <property type="entry name" value="PROTEIN NYNRIN-LIKE"/>
    <property type="match status" value="1"/>
</dbReference>
<evidence type="ECO:0000313" key="2">
    <source>
        <dbReference type="WBParaSite" id="HCON_00172220-00001"/>
    </source>
</evidence>
<dbReference type="InterPro" id="IPR043502">
    <property type="entry name" value="DNA/RNA_pol_sf"/>
</dbReference>
<dbReference type="Gene3D" id="3.30.70.270">
    <property type="match status" value="1"/>
</dbReference>
<organism evidence="1 2">
    <name type="scientific">Haemonchus contortus</name>
    <name type="common">Barber pole worm</name>
    <dbReference type="NCBI Taxonomy" id="6289"/>
    <lineage>
        <taxon>Eukaryota</taxon>
        <taxon>Metazoa</taxon>
        <taxon>Ecdysozoa</taxon>
        <taxon>Nematoda</taxon>
        <taxon>Chromadorea</taxon>
        <taxon>Rhabditida</taxon>
        <taxon>Rhabditina</taxon>
        <taxon>Rhabditomorpha</taxon>
        <taxon>Strongyloidea</taxon>
        <taxon>Trichostrongylidae</taxon>
        <taxon>Haemonchus</taxon>
    </lineage>
</organism>
<evidence type="ECO:0000313" key="1">
    <source>
        <dbReference type="Proteomes" id="UP000025227"/>
    </source>
</evidence>
<keyword evidence="1" id="KW-1185">Reference proteome</keyword>
<dbReference type="Gene3D" id="3.10.10.10">
    <property type="entry name" value="HIV Type 1 Reverse Transcriptase, subunit A, domain 1"/>
    <property type="match status" value="1"/>
</dbReference>
<name>A0A7I4Z133_HAECO</name>
<dbReference type="OMA" id="GAVRICN"/>
<dbReference type="InterPro" id="IPR043128">
    <property type="entry name" value="Rev_trsase/Diguanyl_cyclase"/>
</dbReference>
<reference evidence="2" key="1">
    <citation type="submission" date="2020-12" db="UniProtKB">
        <authorList>
            <consortium name="WormBaseParasite"/>
        </authorList>
    </citation>
    <scope>IDENTIFICATION</scope>
    <source>
        <strain evidence="2">MHco3</strain>
    </source>
</reference>
<accession>A0A7I4Z133</accession>
<dbReference type="OrthoDB" id="6759844at2759"/>
<dbReference type="SUPFAM" id="SSF56672">
    <property type="entry name" value="DNA/RNA polymerases"/>
    <property type="match status" value="1"/>
</dbReference>
<dbReference type="InterPro" id="IPR050951">
    <property type="entry name" value="Retrovirus_Pol_polyprotein"/>
</dbReference>
<proteinExistence type="predicted"/>
<dbReference type="AlphaFoldDB" id="A0A7I4Z133"/>
<protein>
    <submittedName>
        <fullName evidence="2">Reverse transcriptase domain-containing protein</fullName>
    </submittedName>
</protein>